<keyword evidence="4" id="KW-1185">Reference proteome</keyword>
<dbReference type="AlphaFoldDB" id="A0A1Z4LHA9"/>
<evidence type="ECO:0000313" key="4">
    <source>
        <dbReference type="Proteomes" id="UP000218418"/>
    </source>
</evidence>
<reference evidence="3 4" key="1">
    <citation type="submission" date="2017-06" db="EMBL/GenBank/DDBJ databases">
        <title>Genome sequencing of cyanobaciteial culture collection at National Institute for Environmental Studies (NIES).</title>
        <authorList>
            <person name="Hirose Y."/>
            <person name="Shimura Y."/>
            <person name="Fujisawa T."/>
            <person name="Nakamura Y."/>
            <person name="Kawachi M."/>
        </authorList>
    </citation>
    <scope>NUCLEOTIDE SEQUENCE [LARGE SCALE GENOMIC DNA]</scope>
    <source>
        <strain evidence="3 4">NIES-267</strain>
    </source>
</reference>
<organism evidence="3 4">
    <name type="scientific">Calothrix parasitica NIES-267</name>
    <dbReference type="NCBI Taxonomy" id="1973488"/>
    <lineage>
        <taxon>Bacteria</taxon>
        <taxon>Bacillati</taxon>
        <taxon>Cyanobacteriota</taxon>
        <taxon>Cyanophyceae</taxon>
        <taxon>Nostocales</taxon>
        <taxon>Calotrichaceae</taxon>
        <taxon>Calothrix</taxon>
    </lineage>
</organism>
<feature type="region of interest" description="Disordered" evidence="2">
    <location>
        <begin position="1"/>
        <end position="34"/>
    </location>
</feature>
<dbReference type="Proteomes" id="UP000218418">
    <property type="component" value="Chromosome"/>
</dbReference>
<dbReference type="EMBL" id="AP018227">
    <property type="protein sequence ID" value="BAY80559.1"/>
    <property type="molecule type" value="Genomic_DNA"/>
</dbReference>
<gene>
    <name evidence="3" type="ORF">NIES267_00160</name>
</gene>
<accession>A0A1Z4LHA9</accession>
<evidence type="ECO:0000256" key="2">
    <source>
        <dbReference type="SAM" id="MobiDB-lite"/>
    </source>
</evidence>
<sequence>MLSSEGKPTDTNSVAANQQPSKTIGTDGASSLNPDQQLERSQIFRLIEEGILCFETCLYHQILPLKLEYNSLLLGIVNPKEKVALDYVNSILSYLKIAVSIQPVSADTHRIILSEYLSYKSASEESKLSAKKTKIDSNSGKNVVNKLITEDLEEEEPGDNTLILFDSPGGLSLKNLSNKERKQAAFSTPSNNVNKQKSDTKNTETNIFEVVSPEILPVLRLPLPESFSADEILPRLPPKTLLNELLARVLEVGIGRLYLERQTYQGRILWSLNGIVQSVVEELPLSAFQGVLNELKRLSSLPAITFNQAKQVEIECLYQKQRLLLRLRVMPGIYGEEATLQVLRGAALKFYQQQQLTRITRDALGTSQQLNYKVRELQQRLALNTKGLNSEQLEALDSLNEIVEDLEHRLRILTDIPTL</sequence>
<feature type="coiled-coil region" evidence="1">
    <location>
        <begin position="389"/>
        <end position="416"/>
    </location>
</feature>
<evidence type="ECO:0000256" key="1">
    <source>
        <dbReference type="SAM" id="Coils"/>
    </source>
</evidence>
<proteinExistence type="predicted"/>
<protein>
    <submittedName>
        <fullName evidence="3">Uncharacterized protein</fullName>
    </submittedName>
</protein>
<dbReference type="OrthoDB" id="503913at2"/>
<dbReference type="Gene3D" id="3.30.450.90">
    <property type="match status" value="1"/>
</dbReference>
<evidence type="ECO:0000313" key="3">
    <source>
        <dbReference type="EMBL" id="BAY80559.1"/>
    </source>
</evidence>
<feature type="compositionally biased region" description="Polar residues" evidence="2">
    <location>
        <begin position="9"/>
        <end position="34"/>
    </location>
</feature>
<name>A0A1Z4LHA9_9CYAN</name>
<keyword evidence="1" id="KW-0175">Coiled coil</keyword>